<evidence type="ECO:0000313" key="2">
    <source>
        <dbReference type="EMBL" id="UNP27928.1"/>
    </source>
</evidence>
<evidence type="ECO:0008006" key="4">
    <source>
        <dbReference type="Google" id="ProtNLM"/>
    </source>
</evidence>
<reference evidence="2 3" key="1">
    <citation type="submission" date="2022-03" db="EMBL/GenBank/DDBJ databases">
        <title>Complete genome sequence of Lysobacter capsici VKM B-2533 and Lysobacter gummosus 10.1.1, promising sources of lytic agents.</title>
        <authorList>
            <person name="Tarlachkov S.V."/>
            <person name="Kudryakova I.V."/>
            <person name="Afoshin A.S."/>
            <person name="Leontyevskaya E.A."/>
            <person name="Leontyevskaya N.V."/>
        </authorList>
    </citation>
    <scope>NUCLEOTIDE SEQUENCE [LARGE SCALE GENOMIC DNA]</scope>
    <source>
        <strain evidence="2 3">10.1.1</strain>
    </source>
</reference>
<keyword evidence="3" id="KW-1185">Reference proteome</keyword>
<accession>A0ABY3X5U1</accession>
<name>A0ABY3X5U1_9GAMM</name>
<dbReference type="EMBL" id="CP093547">
    <property type="protein sequence ID" value="UNP27928.1"/>
    <property type="molecule type" value="Genomic_DNA"/>
</dbReference>
<evidence type="ECO:0000256" key="1">
    <source>
        <dbReference type="SAM" id="SignalP"/>
    </source>
</evidence>
<proteinExistence type="predicted"/>
<gene>
    <name evidence="2" type="ORF">MOV92_15645</name>
</gene>
<organism evidence="2 3">
    <name type="scientific">Lysobacter gummosus</name>
    <dbReference type="NCBI Taxonomy" id="262324"/>
    <lineage>
        <taxon>Bacteria</taxon>
        <taxon>Pseudomonadati</taxon>
        <taxon>Pseudomonadota</taxon>
        <taxon>Gammaproteobacteria</taxon>
        <taxon>Lysobacterales</taxon>
        <taxon>Lysobacteraceae</taxon>
        <taxon>Lysobacter</taxon>
    </lineage>
</organism>
<sequence length="91" mass="9533">MKTRFLIAALFALCSTCAFAAGDGDTSGEGNGGTDRANRQPPLVCPAGEAALPATDADGRAVWICTRDGEPAPLYLPASCRSIDWSCRTRQ</sequence>
<evidence type="ECO:0000313" key="3">
    <source>
        <dbReference type="Proteomes" id="UP000829194"/>
    </source>
</evidence>
<keyword evidence="1" id="KW-0732">Signal</keyword>
<dbReference type="Proteomes" id="UP000829194">
    <property type="component" value="Chromosome"/>
</dbReference>
<feature type="chain" id="PRO_5045385583" description="Hemolysin" evidence="1">
    <location>
        <begin position="21"/>
        <end position="91"/>
    </location>
</feature>
<dbReference type="RefSeq" id="WP_057943596.1">
    <property type="nucleotide sequence ID" value="NZ_CP011131.1"/>
</dbReference>
<feature type="signal peptide" evidence="1">
    <location>
        <begin position="1"/>
        <end position="20"/>
    </location>
</feature>
<protein>
    <recommendedName>
        <fullName evidence="4">Hemolysin</fullName>
    </recommendedName>
</protein>